<evidence type="ECO:0000313" key="4">
    <source>
        <dbReference type="Proteomes" id="UP001247307"/>
    </source>
</evidence>
<feature type="coiled-coil region" evidence="1">
    <location>
        <begin position="12"/>
        <end position="46"/>
    </location>
</feature>
<evidence type="ECO:0000256" key="1">
    <source>
        <dbReference type="SAM" id="Coils"/>
    </source>
</evidence>
<dbReference type="InterPro" id="IPR022488">
    <property type="entry name" value="PPK2-related"/>
</dbReference>
<dbReference type="RefSeq" id="WP_309849502.1">
    <property type="nucleotide sequence ID" value="NZ_BAAAIU010000022.1"/>
</dbReference>
<gene>
    <name evidence="3" type="ORF">J2S35_000507</name>
</gene>
<accession>A0AAE3YG15</accession>
<dbReference type="SUPFAM" id="SSF52540">
    <property type="entry name" value="P-loop containing nucleoside triphosphate hydrolases"/>
    <property type="match status" value="1"/>
</dbReference>
<evidence type="ECO:0000259" key="2">
    <source>
        <dbReference type="Pfam" id="PF03976"/>
    </source>
</evidence>
<dbReference type="AlphaFoldDB" id="A0AAE3YG15"/>
<dbReference type="PANTHER" id="PTHR34383:SF3">
    <property type="entry name" value="POLYPHOSPHATE:AMP PHOSPHOTRANSFERASE"/>
    <property type="match status" value="1"/>
</dbReference>
<dbReference type="EMBL" id="JAVDUI010000001">
    <property type="protein sequence ID" value="MDR6891567.1"/>
    <property type="molecule type" value="Genomic_DNA"/>
</dbReference>
<keyword evidence="1" id="KW-0175">Coiled coil</keyword>
<evidence type="ECO:0000313" key="3">
    <source>
        <dbReference type="EMBL" id="MDR6891567.1"/>
    </source>
</evidence>
<dbReference type="Gene3D" id="3.40.50.300">
    <property type="entry name" value="P-loop containing nucleotide triphosphate hydrolases"/>
    <property type="match status" value="1"/>
</dbReference>
<sequence>MPTSSLPKAVRKARREAAVEHLEELNDELAEKRKAVKKAAKEAAKSKPSALLVDVVAGEGPAGVKVDDGAVDLSAVSPDSTPGFEGSKKDAAVALALGERVLSELQDRLYAQSRADAATGSVLLVLQGMDTSGKGGIVRHVVGAMDPQGVRITGFKAPTDEEKKHDFLWRIKPHLPAPGQIAVFDRSHYEDVLIHRVRGWAAEAEIKRRYEAINAFEAEAAAQGTRIIKVMLHISHEEQGERLLERLNRPEKHWKYNAGDIDERKLWDDYQDAYAKAIEATSSPEAPWHVVPANHKWYARLAVADLLIAALRDIDPVWPKTSLNVGAERARLAATRD</sequence>
<dbReference type="NCBIfam" id="TIGR03709">
    <property type="entry name" value="PPK2_rel_1"/>
    <property type="match status" value="1"/>
</dbReference>
<protein>
    <submittedName>
        <fullName evidence="3">PPK2 family polyphosphate:nucleotide phosphotransferase</fullName>
    </submittedName>
</protein>
<organism evidence="3 4">
    <name type="scientific">Falsarthrobacter nasiphocae</name>
    <dbReference type="NCBI Taxonomy" id="189863"/>
    <lineage>
        <taxon>Bacteria</taxon>
        <taxon>Bacillati</taxon>
        <taxon>Actinomycetota</taxon>
        <taxon>Actinomycetes</taxon>
        <taxon>Micrococcales</taxon>
        <taxon>Micrococcaceae</taxon>
        <taxon>Falsarthrobacter</taxon>
    </lineage>
</organism>
<dbReference type="GO" id="GO:0008976">
    <property type="term" value="F:polyphosphate kinase activity"/>
    <property type="evidence" value="ECO:0007669"/>
    <property type="project" value="InterPro"/>
</dbReference>
<dbReference type="InterPro" id="IPR027417">
    <property type="entry name" value="P-loop_NTPase"/>
</dbReference>
<comment type="caution">
    <text evidence="3">The sequence shown here is derived from an EMBL/GenBank/DDBJ whole genome shotgun (WGS) entry which is preliminary data.</text>
</comment>
<keyword evidence="4" id="KW-1185">Reference proteome</keyword>
<dbReference type="Pfam" id="PF03976">
    <property type="entry name" value="PPK2"/>
    <property type="match status" value="1"/>
</dbReference>
<dbReference type="Proteomes" id="UP001247307">
    <property type="component" value="Unassembled WGS sequence"/>
</dbReference>
<feature type="domain" description="Polyphosphate kinase-2-related" evidence="2">
    <location>
        <begin position="100"/>
        <end position="312"/>
    </location>
</feature>
<dbReference type="InterPro" id="IPR022300">
    <property type="entry name" value="PPK2-rel_1"/>
</dbReference>
<proteinExistence type="predicted"/>
<reference evidence="3" key="1">
    <citation type="submission" date="2023-07" db="EMBL/GenBank/DDBJ databases">
        <title>Sequencing the genomes of 1000 actinobacteria strains.</title>
        <authorList>
            <person name="Klenk H.-P."/>
        </authorList>
    </citation>
    <scope>NUCLEOTIDE SEQUENCE</scope>
    <source>
        <strain evidence="3">DSM 13988</strain>
    </source>
</reference>
<name>A0AAE3YG15_9MICC</name>
<dbReference type="GO" id="GO:0006797">
    <property type="term" value="P:polyphosphate metabolic process"/>
    <property type="evidence" value="ECO:0007669"/>
    <property type="project" value="InterPro"/>
</dbReference>
<dbReference type="PANTHER" id="PTHR34383">
    <property type="entry name" value="POLYPHOSPHATE:AMP PHOSPHOTRANSFERASE-RELATED"/>
    <property type="match status" value="1"/>
</dbReference>